<protein>
    <submittedName>
        <fullName evidence="1">Uncharacterized protein</fullName>
    </submittedName>
</protein>
<evidence type="ECO:0000313" key="2">
    <source>
        <dbReference type="Proteomes" id="UP000076234"/>
    </source>
</evidence>
<organism evidence="1 2">
    <name type="scientific">Sphingopyxis terrae subsp. terrae NBRC 15098</name>
    <dbReference type="NCBI Taxonomy" id="1219058"/>
    <lineage>
        <taxon>Bacteria</taxon>
        <taxon>Pseudomonadati</taxon>
        <taxon>Pseudomonadota</taxon>
        <taxon>Alphaproteobacteria</taxon>
        <taxon>Sphingomonadales</taxon>
        <taxon>Sphingomonadaceae</taxon>
        <taxon>Sphingopyxis</taxon>
    </lineage>
</organism>
<dbReference type="STRING" id="1219058.AOA14_03665"/>
<gene>
    <name evidence="1" type="ORF">AOA14_03665</name>
</gene>
<reference evidence="1 2" key="2">
    <citation type="journal article" date="2016" name="Genome Announc.">
        <title>Complete Genome Sequence of Sphingopyxis terrae Strain 203-1 (NBRC 111660), a Polyethylene Glycol Degrader.</title>
        <authorList>
            <person name="Ohtsubo Y."/>
            <person name="Nonoyama S."/>
            <person name="Nagata Y."/>
            <person name="Numata M."/>
            <person name="Tsuchikane K."/>
            <person name="Hosoyama A."/>
            <person name="Yamazoe A."/>
            <person name="Tsuda M."/>
            <person name="Fujita N."/>
            <person name="Kawai F."/>
        </authorList>
    </citation>
    <scope>NUCLEOTIDE SEQUENCE [LARGE SCALE GENOMIC DNA]</scope>
    <source>
        <strain evidence="1 2">203-1</strain>
    </source>
</reference>
<dbReference type="RefSeq" id="WP_062900802.1">
    <property type="nucleotide sequence ID" value="NZ_CP013342.1"/>
</dbReference>
<accession>A0A142VV63</accession>
<reference evidence="2" key="1">
    <citation type="submission" date="2015-11" db="EMBL/GenBank/DDBJ databases">
        <title>Complete genome sequence of a polyethylene glycol-degrading strain Sphingopyxis terrae strain 203-1 (NBRC 15098).</title>
        <authorList>
            <person name="Yoshiyuki O."/>
            <person name="Shouta N."/>
            <person name="Nagata Y."/>
            <person name="Numata M."/>
            <person name="Tsuchikane K."/>
            <person name="Hosoyama A."/>
            <person name="Yamazoe A."/>
            <person name="Tsuda M."/>
            <person name="Fujita N."/>
            <person name="Kawai F."/>
        </authorList>
    </citation>
    <scope>NUCLEOTIDE SEQUENCE [LARGE SCALE GENOMIC DNA]</scope>
    <source>
        <strain evidence="2">203-1</strain>
    </source>
</reference>
<dbReference type="AlphaFoldDB" id="A0A142VV63"/>
<sequence length="158" mass="16874">MNPSVDDRLNSVLRALQSVVLPALPESANLAREQIMLAMGHIQIIQAQRDATPAHEAGELADMSDMAREMLAIAGGGEPIAAARAALAARLADEDGLSRDRAEAIREAIDALLRTAHAGGERDYHRRLAAAILPLGRARAAKDRAWFAPMGFDSEMSA</sequence>
<evidence type="ECO:0000313" key="1">
    <source>
        <dbReference type="EMBL" id="AMU93703.1"/>
    </source>
</evidence>
<proteinExistence type="predicted"/>
<dbReference type="Proteomes" id="UP000076234">
    <property type="component" value="Chromosome"/>
</dbReference>
<dbReference type="EMBL" id="CP013342">
    <property type="protein sequence ID" value="AMU93703.1"/>
    <property type="molecule type" value="Genomic_DNA"/>
</dbReference>
<dbReference type="KEGG" id="ster:AOA14_03665"/>
<name>A0A142VV63_9SPHN</name>